<dbReference type="Pfam" id="PF05569">
    <property type="entry name" value="Peptidase_M56"/>
    <property type="match status" value="1"/>
</dbReference>
<dbReference type="EMBL" id="VLPK01000002">
    <property type="protein sequence ID" value="TSJ40596.1"/>
    <property type="molecule type" value="Genomic_DNA"/>
</dbReference>
<evidence type="ECO:0000313" key="4">
    <source>
        <dbReference type="Proteomes" id="UP000318733"/>
    </source>
</evidence>
<feature type="transmembrane region" description="Helical" evidence="1">
    <location>
        <begin position="100"/>
        <end position="121"/>
    </location>
</feature>
<dbReference type="RefSeq" id="WP_144248635.1">
    <property type="nucleotide sequence ID" value="NZ_VLPK01000002.1"/>
</dbReference>
<keyword evidence="1" id="KW-1133">Transmembrane helix</keyword>
<sequence>MNLLYYLAEANIYLGVFYLAYCLLLNKETYYQLNRAYLLFSCTAAFVLPILQVGALKPVETAVDTTLNYTLPAYTEQLPVTNYVNVAPVMVEHHLAAQDYLVYVYLLGAVVLFAMLMIKLFGLARLMRNAQTSDALKYKVVYLPETGVAFSFFNYLFIGDNASAANTIIRHELVHIRQKHSVDIIFLEVLKVINWFNPFVYLLQNSLKTVHEYIADEQTAAFEDDALTYSTFLVNNAYGTDGPSFTHSFFNYNLLKKRIIMLNRERSGRAARLKYLVILPLFASLLCVSTLAFSKTYGWVDLDPAKPVKHESSRIIPTPQDFGKVKAPSVSGAKPKLIILDGKVIHPGPDETVSADSVTDVPENTAWAIKKWGAQAKNGVRIFSGHGAVIKKSESPLTPRNQFGGRMCGSSHNAQLPITQMLTTDPGLLFIVDGKKYAIDKSQLNDKTLISLTCDSMTVYDKGNAYAKSKWGNDVGQVVVLKGHASAKLFNWPDAKSQTSAGSQPITQPATANDVSQEFYTYLLRSIKYSANDLEKNISGRTITLFAVDNDHNLLYAQVVRSPSDAMSNEIIRSLKASPDLSSIKPGIQYVLSVSFTLGLVDPAPGEELAPGPITHGQVITYNPSGMDIPKNPPGTLVLNECVIRGYIKTPIRVVDTVAKPDWGKFYQYFGAHVLYPSADRKEHIAGRVITIFALDADHNLQYAKVVRTPSDAMANEVIRVLKKCTELSILKPGIQYTLPISYTLDNGNIGDPVTVTQDPKTHDPNSGIYNPNSIDIQNLGGGLGLNEVVIRGYTKQN</sequence>
<evidence type="ECO:0000259" key="2">
    <source>
        <dbReference type="Pfam" id="PF05569"/>
    </source>
</evidence>
<dbReference type="OrthoDB" id="649093at2"/>
<comment type="caution">
    <text evidence="3">The sequence shown here is derived from an EMBL/GenBank/DDBJ whole genome shotgun (WGS) entry which is preliminary data.</text>
</comment>
<dbReference type="PANTHER" id="PTHR34978">
    <property type="entry name" value="POSSIBLE SENSOR-TRANSDUCER PROTEIN BLAR"/>
    <property type="match status" value="1"/>
</dbReference>
<dbReference type="Proteomes" id="UP000318733">
    <property type="component" value="Unassembled WGS sequence"/>
</dbReference>
<proteinExistence type="predicted"/>
<name>A0A556MKZ3_9SPHI</name>
<organism evidence="3 4">
    <name type="scientific">Mucilaginibacter corticis</name>
    <dbReference type="NCBI Taxonomy" id="2597670"/>
    <lineage>
        <taxon>Bacteria</taxon>
        <taxon>Pseudomonadati</taxon>
        <taxon>Bacteroidota</taxon>
        <taxon>Sphingobacteriia</taxon>
        <taxon>Sphingobacteriales</taxon>
        <taxon>Sphingobacteriaceae</taxon>
        <taxon>Mucilaginibacter</taxon>
    </lineage>
</organism>
<protein>
    <recommendedName>
        <fullName evidence="2">Peptidase M56 domain-containing protein</fullName>
    </recommendedName>
</protein>
<keyword evidence="1" id="KW-0472">Membrane</keyword>
<dbReference type="InterPro" id="IPR008756">
    <property type="entry name" value="Peptidase_M56"/>
</dbReference>
<gene>
    <name evidence="3" type="ORF">FO440_12665</name>
</gene>
<keyword evidence="1" id="KW-0812">Transmembrane</keyword>
<feature type="transmembrane region" description="Helical" evidence="1">
    <location>
        <begin position="36"/>
        <end position="55"/>
    </location>
</feature>
<dbReference type="AlphaFoldDB" id="A0A556MKZ3"/>
<accession>A0A556MKZ3</accession>
<evidence type="ECO:0000313" key="3">
    <source>
        <dbReference type="EMBL" id="TSJ40596.1"/>
    </source>
</evidence>
<dbReference type="CDD" id="cd07341">
    <property type="entry name" value="M56_BlaR1_MecR1_like"/>
    <property type="match status" value="1"/>
</dbReference>
<reference evidence="3 4" key="1">
    <citation type="submission" date="2019-07" db="EMBL/GenBank/DDBJ databases">
        <authorList>
            <person name="Huq M.A."/>
        </authorList>
    </citation>
    <scope>NUCLEOTIDE SEQUENCE [LARGE SCALE GENOMIC DNA]</scope>
    <source>
        <strain evidence="3 4">MAH-19</strain>
    </source>
</reference>
<dbReference type="PANTHER" id="PTHR34978:SF3">
    <property type="entry name" value="SLR0241 PROTEIN"/>
    <property type="match status" value="1"/>
</dbReference>
<dbReference type="Gene3D" id="3.30.1150.10">
    <property type="match status" value="2"/>
</dbReference>
<feature type="transmembrane region" description="Helical" evidence="1">
    <location>
        <begin position="273"/>
        <end position="293"/>
    </location>
</feature>
<keyword evidence="4" id="KW-1185">Reference proteome</keyword>
<feature type="domain" description="Peptidase M56" evidence="2">
    <location>
        <begin position="165"/>
        <end position="262"/>
    </location>
</feature>
<feature type="transmembrane region" description="Helical" evidence="1">
    <location>
        <begin position="6"/>
        <end position="24"/>
    </location>
</feature>
<dbReference type="InterPro" id="IPR052173">
    <property type="entry name" value="Beta-lactam_resp_regulator"/>
</dbReference>
<evidence type="ECO:0000256" key="1">
    <source>
        <dbReference type="SAM" id="Phobius"/>
    </source>
</evidence>